<sequence length="118" mass="13428">MGRQAFPAKESSQNEKDNSSPTRRALMYLHHCWLLNVGGHFKDENDSHLPAIPLLKDANDVSIQCEISSPIFCAGEGLENHMVDKEFHALAITDENRVHELVKNGILSIYYLLENLYY</sequence>
<feature type="region of interest" description="Disordered" evidence="1">
    <location>
        <begin position="1"/>
        <end position="21"/>
    </location>
</feature>
<accession>G5AQ86</accession>
<evidence type="ECO:0000256" key="1">
    <source>
        <dbReference type="SAM" id="MobiDB-lite"/>
    </source>
</evidence>
<dbReference type="AlphaFoldDB" id="G5AQ86"/>
<protein>
    <submittedName>
        <fullName evidence="2">UDP-N-acetylhexosamine pyrophosphorylase</fullName>
    </submittedName>
</protein>
<proteinExistence type="predicted"/>
<evidence type="ECO:0000313" key="3">
    <source>
        <dbReference type="Proteomes" id="UP000006813"/>
    </source>
</evidence>
<name>G5AQ86_HETGA</name>
<dbReference type="InterPro" id="IPR029044">
    <property type="entry name" value="Nucleotide-diphossugar_trans"/>
</dbReference>
<dbReference type="SUPFAM" id="SSF53448">
    <property type="entry name" value="Nucleotide-diphospho-sugar transferases"/>
    <property type="match status" value="1"/>
</dbReference>
<dbReference type="STRING" id="10181.G5AQ86"/>
<dbReference type="InParanoid" id="G5AQ86"/>
<organism evidence="2 3">
    <name type="scientific">Heterocephalus glaber</name>
    <name type="common">Naked mole rat</name>
    <dbReference type="NCBI Taxonomy" id="10181"/>
    <lineage>
        <taxon>Eukaryota</taxon>
        <taxon>Metazoa</taxon>
        <taxon>Chordata</taxon>
        <taxon>Craniata</taxon>
        <taxon>Vertebrata</taxon>
        <taxon>Euteleostomi</taxon>
        <taxon>Mammalia</taxon>
        <taxon>Eutheria</taxon>
        <taxon>Euarchontoglires</taxon>
        <taxon>Glires</taxon>
        <taxon>Rodentia</taxon>
        <taxon>Hystricomorpha</taxon>
        <taxon>Bathyergidae</taxon>
        <taxon>Heterocephalus</taxon>
    </lineage>
</organism>
<dbReference type="EMBL" id="JH166486">
    <property type="protein sequence ID" value="EHA99196.1"/>
    <property type="molecule type" value="Genomic_DNA"/>
</dbReference>
<dbReference type="Gene3D" id="2.10.10.100">
    <property type="match status" value="1"/>
</dbReference>
<reference evidence="2 3" key="1">
    <citation type="journal article" date="2011" name="Nature">
        <title>Genome sequencing reveals insights into physiology and longevity of the naked mole rat.</title>
        <authorList>
            <person name="Kim E.B."/>
            <person name="Fang X."/>
            <person name="Fushan A.A."/>
            <person name="Huang Z."/>
            <person name="Lobanov A.V."/>
            <person name="Han L."/>
            <person name="Marino S.M."/>
            <person name="Sun X."/>
            <person name="Turanov A.A."/>
            <person name="Yang P."/>
            <person name="Yim S.H."/>
            <person name="Zhao X."/>
            <person name="Kasaikina M.V."/>
            <person name="Stoletzki N."/>
            <person name="Peng C."/>
            <person name="Polak P."/>
            <person name="Xiong Z."/>
            <person name="Kiezun A."/>
            <person name="Zhu Y."/>
            <person name="Chen Y."/>
            <person name="Kryukov G.V."/>
            <person name="Zhang Q."/>
            <person name="Peshkin L."/>
            <person name="Yang L."/>
            <person name="Bronson R.T."/>
            <person name="Buffenstein R."/>
            <person name="Wang B."/>
            <person name="Han C."/>
            <person name="Li Q."/>
            <person name="Chen L."/>
            <person name="Zhao W."/>
            <person name="Sunyaev S.R."/>
            <person name="Park T.J."/>
            <person name="Zhang G."/>
            <person name="Wang J."/>
            <person name="Gladyshev V.N."/>
        </authorList>
    </citation>
    <scope>NUCLEOTIDE SEQUENCE [LARGE SCALE GENOMIC DNA]</scope>
</reference>
<evidence type="ECO:0000313" key="2">
    <source>
        <dbReference type="EMBL" id="EHA99196.1"/>
    </source>
</evidence>
<gene>
    <name evidence="2" type="ORF">GW7_18084</name>
</gene>
<dbReference type="Proteomes" id="UP000006813">
    <property type="component" value="Unassembled WGS sequence"/>
</dbReference>